<feature type="transmembrane region" description="Helical" evidence="6">
    <location>
        <begin position="275"/>
        <end position="292"/>
    </location>
</feature>
<feature type="transmembrane region" description="Helical" evidence="6">
    <location>
        <begin position="74"/>
        <end position="95"/>
    </location>
</feature>
<keyword evidence="4 6" id="KW-1133">Transmembrane helix</keyword>
<feature type="domain" description="EamA" evidence="7">
    <location>
        <begin position="20"/>
        <end position="146"/>
    </location>
</feature>
<reference evidence="8 9" key="1">
    <citation type="submission" date="2020-10" db="EMBL/GenBank/DDBJ databases">
        <title>Connecting structure to function with the recovery of over 1000 high-quality activated sludge metagenome-assembled genomes encoding full-length rRNA genes using long-read sequencing.</title>
        <authorList>
            <person name="Singleton C.M."/>
            <person name="Petriglieri F."/>
            <person name="Kristensen J.M."/>
            <person name="Kirkegaard R.H."/>
            <person name="Michaelsen T.Y."/>
            <person name="Andersen M.H."/>
            <person name="Karst S.M."/>
            <person name="Dueholm M.S."/>
            <person name="Nielsen P.H."/>
            <person name="Albertsen M."/>
        </authorList>
    </citation>
    <scope>NUCLEOTIDE SEQUENCE [LARGE SCALE GENOMIC DNA]</scope>
    <source>
        <strain evidence="8">Ribe_18-Q3-R11-54_MAXAC.273</strain>
    </source>
</reference>
<feature type="transmembrane region" description="Helical" evidence="6">
    <location>
        <begin position="182"/>
        <end position="205"/>
    </location>
</feature>
<dbReference type="Proteomes" id="UP000808337">
    <property type="component" value="Unassembled WGS sequence"/>
</dbReference>
<feature type="transmembrane region" description="Helical" evidence="6">
    <location>
        <begin position="46"/>
        <end position="67"/>
    </location>
</feature>
<keyword evidence="3 6" id="KW-0812">Transmembrane</keyword>
<sequence length="295" mass="32046">MSEVPAASPGKHEWQNWSAFVFLAFVWGGSFILIKKGLIHFTPIQVGAMRIALSAIAFIPIFLISRIPFPKGKVLLVTLVVLTGNGVPAFLFALAETRLGSAVTGVLNSLTPVFALIWGVFFFGTKLRSHHIVGLILGCIGITTLVLGEQDWRISSYVFFVVFGTVCYGLSANLVKRYCQDIHPIALTTVGFFSLGCISIVILWLTGAGTTIANADTWKTSMPALITLALVCTVLANILFYHLIQRTSAIFGSAIAYAIPCMALVWGSLDGEVITWYQFAGFGFIIGAVYTLRRK</sequence>
<comment type="subcellular location">
    <subcellularLocation>
        <location evidence="1">Membrane</location>
        <topology evidence="1">Multi-pass membrane protein</topology>
    </subcellularLocation>
</comment>
<feature type="transmembrane region" description="Helical" evidence="6">
    <location>
        <begin position="250"/>
        <end position="269"/>
    </location>
</feature>
<feature type="transmembrane region" description="Helical" evidence="6">
    <location>
        <begin position="17"/>
        <end position="34"/>
    </location>
</feature>
<organism evidence="8 9">
    <name type="scientific">Candidatus Opimibacter skivensis</name>
    <dbReference type="NCBI Taxonomy" id="2982028"/>
    <lineage>
        <taxon>Bacteria</taxon>
        <taxon>Pseudomonadati</taxon>
        <taxon>Bacteroidota</taxon>
        <taxon>Saprospiria</taxon>
        <taxon>Saprospirales</taxon>
        <taxon>Saprospiraceae</taxon>
        <taxon>Candidatus Opimibacter</taxon>
    </lineage>
</organism>
<comment type="similarity">
    <text evidence="2">Belongs to the EamA transporter family.</text>
</comment>
<evidence type="ECO:0000256" key="6">
    <source>
        <dbReference type="SAM" id="Phobius"/>
    </source>
</evidence>
<proteinExistence type="inferred from homology"/>
<name>A0A9D7SUJ0_9BACT</name>
<keyword evidence="5 6" id="KW-0472">Membrane</keyword>
<accession>A0A9D7SUJ0</accession>
<dbReference type="SUPFAM" id="SSF103481">
    <property type="entry name" value="Multidrug resistance efflux transporter EmrE"/>
    <property type="match status" value="2"/>
</dbReference>
<comment type="caution">
    <text evidence="8">The sequence shown here is derived from an EMBL/GenBank/DDBJ whole genome shotgun (WGS) entry which is preliminary data.</text>
</comment>
<evidence type="ECO:0000256" key="5">
    <source>
        <dbReference type="ARBA" id="ARBA00023136"/>
    </source>
</evidence>
<dbReference type="AlphaFoldDB" id="A0A9D7SUJ0"/>
<dbReference type="InterPro" id="IPR050638">
    <property type="entry name" value="AA-Vitamin_Transporters"/>
</dbReference>
<feature type="transmembrane region" description="Helical" evidence="6">
    <location>
        <begin position="131"/>
        <end position="148"/>
    </location>
</feature>
<evidence type="ECO:0000256" key="3">
    <source>
        <dbReference type="ARBA" id="ARBA00022692"/>
    </source>
</evidence>
<protein>
    <submittedName>
        <fullName evidence="8">DMT family transporter</fullName>
    </submittedName>
</protein>
<dbReference type="InterPro" id="IPR000620">
    <property type="entry name" value="EamA_dom"/>
</dbReference>
<dbReference type="InterPro" id="IPR037185">
    <property type="entry name" value="EmrE-like"/>
</dbReference>
<feature type="transmembrane region" description="Helical" evidence="6">
    <location>
        <begin position="101"/>
        <end position="124"/>
    </location>
</feature>
<feature type="domain" description="EamA" evidence="7">
    <location>
        <begin position="157"/>
        <end position="291"/>
    </location>
</feature>
<dbReference type="EMBL" id="JADKGY010000006">
    <property type="protein sequence ID" value="MBK9982238.1"/>
    <property type="molecule type" value="Genomic_DNA"/>
</dbReference>
<evidence type="ECO:0000313" key="8">
    <source>
        <dbReference type="EMBL" id="MBK9982238.1"/>
    </source>
</evidence>
<dbReference type="Pfam" id="PF00892">
    <property type="entry name" value="EamA"/>
    <property type="match status" value="2"/>
</dbReference>
<evidence type="ECO:0000256" key="4">
    <source>
        <dbReference type="ARBA" id="ARBA00022989"/>
    </source>
</evidence>
<evidence type="ECO:0000256" key="2">
    <source>
        <dbReference type="ARBA" id="ARBA00007362"/>
    </source>
</evidence>
<evidence type="ECO:0000256" key="1">
    <source>
        <dbReference type="ARBA" id="ARBA00004141"/>
    </source>
</evidence>
<gene>
    <name evidence="8" type="ORF">IPP15_07415</name>
</gene>
<feature type="transmembrane region" description="Helical" evidence="6">
    <location>
        <begin position="225"/>
        <end position="243"/>
    </location>
</feature>
<dbReference type="GO" id="GO:0016020">
    <property type="term" value="C:membrane"/>
    <property type="evidence" value="ECO:0007669"/>
    <property type="project" value="UniProtKB-SubCell"/>
</dbReference>
<dbReference type="PANTHER" id="PTHR32322:SF2">
    <property type="entry name" value="EAMA DOMAIN-CONTAINING PROTEIN"/>
    <property type="match status" value="1"/>
</dbReference>
<feature type="transmembrane region" description="Helical" evidence="6">
    <location>
        <begin position="154"/>
        <end position="175"/>
    </location>
</feature>
<evidence type="ECO:0000313" key="9">
    <source>
        <dbReference type="Proteomes" id="UP000808337"/>
    </source>
</evidence>
<evidence type="ECO:0000259" key="7">
    <source>
        <dbReference type="Pfam" id="PF00892"/>
    </source>
</evidence>
<dbReference type="PANTHER" id="PTHR32322">
    <property type="entry name" value="INNER MEMBRANE TRANSPORTER"/>
    <property type="match status" value="1"/>
</dbReference>